<dbReference type="Proteomes" id="UP000639403">
    <property type="component" value="Unassembled WGS sequence"/>
</dbReference>
<feature type="region of interest" description="Disordered" evidence="1">
    <location>
        <begin position="346"/>
        <end position="773"/>
    </location>
</feature>
<feature type="domain" description="BTB" evidence="2">
    <location>
        <begin position="27"/>
        <end position="101"/>
    </location>
</feature>
<dbReference type="InterPro" id="IPR011333">
    <property type="entry name" value="SKP1/BTB/POZ_sf"/>
</dbReference>
<reference evidence="3" key="2">
    <citation type="journal article" name="Front. Microbiol.">
        <title>Degradative Capacity of Two Strains of Rhodonia placenta: From Phenotype to Genotype.</title>
        <authorList>
            <person name="Kolle M."/>
            <person name="Horta M.A.C."/>
            <person name="Nowrousian M."/>
            <person name="Ohm R.A."/>
            <person name="Benz J.P."/>
            <person name="Pilgard A."/>
        </authorList>
    </citation>
    <scope>NUCLEOTIDE SEQUENCE</scope>
    <source>
        <strain evidence="3">FPRL280</strain>
    </source>
</reference>
<feature type="compositionally biased region" description="Low complexity" evidence="1">
    <location>
        <begin position="277"/>
        <end position="291"/>
    </location>
</feature>
<evidence type="ECO:0000256" key="1">
    <source>
        <dbReference type="SAM" id="MobiDB-lite"/>
    </source>
</evidence>
<organism evidence="3 4">
    <name type="scientific">Rhodonia placenta</name>
    <dbReference type="NCBI Taxonomy" id="104341"/>
    <lineage>
        <taxon>Eukaryota</taxon>
        <taxon>Fungi</taxon>
        <taxon>Dikarya</taxon>
        <taxon>Basidiomycota</taxon>
        <taxon>Agaricomycotina</taxon>
        <taxon>Agaricomycetes</taxon>
        <taxon>Polyporales</taxon>
        <taxon>Adustoporiaceae</taxon>
        <taxon>Rhodonia</taxon>
    </lineage>
</organism>
<evidence type="ECO:0000313" key="4">
    <source>
        <dbReference type="Proteomes" id="UP000639403"/>
    </source>
</evidence>
<feature type="compositionally biased region" description="Basic and acidic residues" evidence="1">
    <location>
        <begin position="374"/>
        <end position="384"/>
    </location>
</feature>
<feature type="compositionally biased region" description="Basic and acidic residues" evidence="1">
    <location>
        <begin position="630"/>
        <end position="648"/>
    </location>
</feature>
<feature type="compositionally biased region" description="Basic and acidic residues" evidence="1">
    <location>
        <begin position="688"/>
        <end position="698"/>
    </location>
</feature>
<feature type="compositionally biased region" description="Low complexity" evidence="1">
    <location>
        <begin position="762"/>
        <end position="773"/>
    </location>
</feature>
<accession>A0A8H7P4W7</accession>
<comment type="caution">
    <text evidence="3">The sequence shown here is derived from an EMBL/GenBank/DDBJ whole genome shotgun (WGS) entry which is preliminary data.</text>
</comment>
<dbReference type="InterPro" id="IPR000210">
    <property type="entry name" value="BTB/POZ_dom"/>
</dbReference>
<proteinExistence type="predicted"/>
<evidence type="ECO:0000259" key="2">
    <source>
        <dbReference type="PROSITE" id="PS50097"/>
    </source>
</evidence>
<feature type="compositionally biased region" description="Low complexity" evidence="1">
    <location>
        <begin position="702"/>
        <end position="719"/>
    </location>
</feature>
<dbReference type="AlphaFoldDB" id="A0A8H7P4W7"/>
<feature type="compositionally biased region" description="Polar residues" evidence="1">
    <location>
        <begin position="447"/>
        <end position="462"/>
    </location>
</feature>
<feature type="compositionally biased region" description="Polar residues" evidence="1">
    <location>
        <begin position="720"/>
        <end position="731"/>
    </location>
</feature>
<dbReference type="SUPFAM" id="SSF54695">
    <property type="entry name" value="POZ domain"/>
    <property type="match status" value="1"/>
</dbReference>
<name>A0A8H7P4W7_9APHY</name>
<gene>
    <name evidence="3" type="ORF">IEO21_03895</name>
</gene>
<feature type="region of interest" description="Disordered" evidence="1">
    <location>
        <begin position="277"/>
        <end position="312"/>
    </location>
</feature>
<dbReference type="Pfam" id="PF00651">
    <property type="entry name" value="BTB"/>
    <property type="match status" value="1"/>
</dbReference>
<sequence length="773" mass="81127">MAHPHALAVDTLVERVKRHPKYYLAGGDVHFLVENYLFRVHRYFFERESAWFREKLAIAAPPGQSPKGSSDAHPFPLEDVQAQDFSRLLWVFYNPKYSIYDATVDDWSIILKLSYDWRFPEVKKLCCRELEKFTIAPLQKIELYQTYELDRKLLIPSYIAMCRRPEPLTIKEGRQLGLETALLLATARETSRGTPTNGVLSPSAVSVEDGDMSSIIKDIFGITDGPPSPSLTPTDHNAMKPALVGLTSPRRPSLGTTTTAAAAQSAVKDVFGTVASPAVAPSNASSTTAVNERPAQETAKSPGQYSPILSPLKPNSRLISVFQTQGSAPEPQEPQSHLAEVTPLTAPVLKLPKPKAQAQTRSETPPPPTPSQERQAETVSREPDPPQVRRKMETARERKAREKAEKEMIRKEKARLDQELLSTTRRTPKTAATPGAGTGEVGDDMDNSTSTGANTPVVSQSDAADLVDVSLTAPQVGQPTTGQPSASGAPSAGDSSAGAANNETKGAEVEAGAVGADAVTTTSTSAGQPTEENTEPKNAGAGGKPELTVVVPGTASASLTGAIGGENSDGNDLDKSTSRTGENAADEQAETTDPRADANGSTIPGPGSTSDSMPEGGSQATSGGGGAAADEAKHDGQESENKAPENKPESPSTDNVPAAGKPTEPTSQQTDDVAASEHRSTGSTDSTESWHDVSRGLKTETASQDAAAAGDPAVVGGSSEATDTTEPSNTGAPFVKVDADDTDPAIPAWDFGDGEENDAERASTSVSSDTSAA</sequence>
<reference evidence="3" key="1">
    <citation type="submission" date="2020-11" db="EMBL/GenBank/DDBJ databases">
        <authorList>
            <person name="Koelle M."/>
            <person name="Horta M.A.C."/>
            <person name="Nowrousian M."/>
            <person name="Ohm R.A."/>
            <person name="Benz P."/>
            <person name="Pilgard A."/>
        </authorList>
    </citation>
    <scope>NUCLEOTIDE SEQUENCE</scope>
    <source>
        <strain evidence="3">FPRL280</strain>
    </source>
</reference>
<evidence type="ECO:0000313" key="3">
    <source>
        <dbReference type="EMBL" id="KAF9816815.1"/>
    </source>
</evidence>
<protein>
    <recommendedName>
        <fullName evidence="2">BTB domain-containing protein</fullName>
    </recommendedName>
</protein>
<feature type="compositionally biased region" description="Low complexity" evidence="1">
    <location>
        <begin position="423"/>
        <end position="435"/>
    </location>
</feature>
<dbReference type="PROSITE" id="PS50097">
    <property type="entry name" value="BTB"/>
    <property type="match status" value="1"/>
</dbReference>
<feature type="compositionally biased region" description="Polar residues" evidence="1">
    <location>
        <begin position="599"/>
        <end position="612"/>
    </location>
</feature>
<feature type="compositionally biased region" description="Basic and acidic residues" evidence="1">
    <location>
        <begin position="390"/>
        <end position="418"/>
    </location>
</feature>
<feature type="compositionally biased region" description="Low complexity" evidence="1">
    <location>
        <begin position="509"/>
        <end position="527"/>
    </location>
</feature>
<dbReference type="Gene3D" id="3.30.710.10">
    <property type="entry name" value="Potassium Channel Kv1.1, Chain A"/>
    <property type="match status" value="1"/>
</dbReference>
<feature type="compositionally biased region" description="Polar residues" evidence="1">
    <location>
        <begin position="472"/>
        <end position="483"/>
    </location>
</feature>
<feature type="compositionally biased region" description="Low complexity" evidence="1">
    <location>
        <begin position="484"/>
        <end position="500"/>
    </location>
</feature>
<dbReference type="EMBL" id="JADOXO010000052">
    <property type="protein sequence ID" value="KAF9816815.1"/>
    <property type="molecule type" value="Genomic_DNA"/>
</dbReference>